<organism evidence="2 4">
    <name type="scientific">Roseimaritima ulvae</name>
    <dbReference type="NCBI Taxonomy" id="980254"/>
    <lineage>
        <taxon>Bacteria</taxon>
        <taxon>Pseudomonadati</taxon>
        <taxon>Planctomycetota</taxon>
        <taxon>Planctomycetia</taxon>
        <taxon>Pirellulales</taxon>
        <taxon>Pirellulaceae</taxon>
        <taxon>Roseimaritima</taxon>
    </lineage>
</organism>
<dbReference type="InterPro" id="IPR001024">
    <property type="entry name" value="PLAT/LH2_dom"/>
</dbReference>
<reference evidence="2 4" key="1">
    <citation type="submission" date="2019-08" db="EMBL/GenBank/DDBJ databases">
        <title>Deep-cultivation of Planctomycetes and their phenomic and genomic characterization uncovers novel biology.</title>
        <authorList>
            <person name="Wiegand S."/>
            <person name="Jogler M."/>
            <person name="Boedeker C."/>
            <person name="Pinto D."/>
            <person name="Vollmers J."/>
            <person name="Rivas-Marin E."/>
            <person name="Kohn T."/>
            <person name="Peeters S.H."/>
            <person name="Heuer A."/>
            <person name="Rast P."/>
            <person name="Oberbeckmann S."/>
            <person name="Bunk B."/>
            <person name="Jeske O."/>
            <person name="Meyerdierks A."/>
            <person name="Storesund J.E."/>
            <person name="Kallscheuer N."/>
            <person name="Luecker S."/>
            <person name="Lage O.M."/>
            <person name="Pohl T."/>
            <person name="Merkel B.J."/>
            <person name="Hornburger P."/>
            <person name="Mueller R.-W."/>
            <person name="Bruemmer F."/>
            <person name="Labrenz M."/>
            <person name="Spormann A.M."/>
            <person name="Op den Camp H."/>
            <person name="Overmann J."/>
            <person name="Amann R."/>
            <person name="Jetten M.S.M."/>
            <person name="Mascher T."/>
            <person name="Medema M.H."/>
            <person name="Devos D.P."/>
            <person name="Kaster A.-K."/>
            <person name="Ovreas L."/>
            <person name="Rohde M."/>
            <person name="Galperin M.Y."/>
            <person name="Jogler C."/>
        </authorList>
    </citation>
    <scope>NUCLEOTIDE SEQUENCE [LARGE SCALE GENOMIC DNA]</scope>
    <source>
        <strain evidence="2 4">UC8</strain>
    </source>
</reference>
<dbReference type="Proteomes" id="UP000325286">
    <property type="component" value="Chromosome"/>
</dbReference>
<dbReference type="PROSITE" id="PS50095">
    <property type="entry name" value="PLAT"/>
    <property type="match status" value="1"/>
</dbReference>
<dbReference type="EMBL" id="CP042914">
    <property type="protein sequence ID" value="QEG40462.1"/>
    <property type="molecule type" value="Genomic_DNA"/>
</dbReference>
<keyword evidence="4" id="KW-1185">Reference proteome</keyword>
<dbReference type="AlphaFoldDB" id="A0A5B9QR94"/>
<accession>A0A5B9QR94</accession>
<evidence type="ECO:0000259" key="1">
    <source>
        <dbReference type="PROSITE" id="PS50095"/>
    </source>
</evidence>
<evidence type="ECO:0000313" key="4">
    <source>
        <dbReference type="Proteomes" id="UP000325286"/>
    </source>
</evidence>
<name>A0A5B9QR94_9BACT</name>
<evidence type="ECO:0000313" key="3">
    <source>
        <dbReference type="EMBL" id="QEG40462.1"/>
    </source>
</evidence>
<protein>
    <recommendedName>
        <fullName evidence="1">PLAT domain-containing protein</fullName>
    </recommendedName>
</protein>
<dbReference type="KEGG" id="rul:UC8_21860"/>
<proteinExistence type="predicted"/>
<sequence>MLDLTFFKDQTIVLSFDGCTEPDGGPNYVADRRVEIHDTYVAQQIYETKGYDQHSYITIERKVIGWDCIHYRVSIRFGTLGGQGYDFTVTKGLFGLRFDGSMEWIM</sequence>
<dbReference type="KEGG" id="rul:UC8_24740"/>
<feature type="domain" description="PLAT" evidence="1">
    <location>
        <begin position="69"/>
        <end position="106"/>
    </location>
</feature>
<gene>
    <name evidence="2" type="ORF">UC8_21860</name>
    <name evidence="3" type="ORF">UC8_24740</name>
</gene>
<evidence type="ECO:0000313" key="2">
    <source>
        <dbReference type="EMBL" id="QEG40180.1"/>
    </source>
</evidence>
<dbReference type="EMBL" id="CP042914">
    <property type="protein sequence ID" value="QEG40180.1"/>
    <property type="molecule type" value="Genomic_DNA"/>
</dbReference>